<reference evidence="2 3" key="1">
    <citation type="submission" date="2021-06" db="EMBL/GenBank/DDBJ databases">
        <authorList>
            <person name="Grouzdev D.S."/>
            <person name="Koziaeva V."/>
        </authorList>
    </citation>
    <scope>NUCLEOTIDE SEQUENCE [LARGE SCALE GENOMIC DNA]</scope>
    <source>
        <strain evidence="2 3">22</strain>
    </source>
</reference>
<dbReference type="Gene3D" id="2.40.50.90">
    <property type="match status" value="1"/>
</dbReference>
<evidence type="ECO:0000313" key="2">
    <source>
        <dbReference type="EMBL" id="MBT9293308.1"/>
    </source>
</evidence>
<keyword evidence="1" id="KW-0732">Signal</keyword>
<organism evidence="2 3">
    <name type="scientific">Prosthecodimorpha staleyi</name>
    <dbReference type="NCBI Taxonomy" id="2840188"/>
    <lineage>
        <taxon>Bacteria</taxon>
        <taxon>Pseudomonadati</taxon>
        <taxon>Pseudomonadota</taxon>
        <taxon>Alphaproteobacteria</taxon>
        <taxon>Hyphomicrobiales</taxon>
        <taxon>Ancalomicrobiaceae</taxon>
        <taxon>Prosthecodimorpha</taxon>
    </lineage>
</organism>
<feature type="chain" id="PRO_5037852259" evidence="1">
    <location>
        <begin position="21"/>
        <end position="191"/>
    </location>
</feature>
<dbReference type="InterPro" id="IPR035437">
    <property type="entry name" value="SNase_OB-fold_sf"/>
</dbReference>
<dbReference type="RefSeq" id="WP_261971796.1">
    <property type="nucleotide sequence ID" value="NZ_JAHHZF010000030.1"/>
</dbReference>
<dbReference type="EMBL" id="JAHHZF010000030">
    <property type="protein sequence ID" value="MBT9293308.1"/>
    <property type="molecule type" value="Genomic_DNA"/>
</dbReference>
<keyword evidence="3" id="KW-1185">Reference proteome</keyword>
<protein>
    <submittedName>
        <fullName evidence="2">Thermonuclease family protein</fullName>
    </submittedName>
</protein>
<dbReference type="AlphaFoldDB" id="A0A947D8X1"/>
<accession>A0A947D8X1</accession>
<evidence type="ECO:0000313" key="3">
    <source>
        <dbReference type="Proteomes" id="UP000766595"/>
    </source>
</evidence>
<dbReference type="SUPFAM" id="SSF50199">
    <property type="entry name" value="Staphylococcal nuclease"/>
    <property type="match status" value="1"/>
</dbReference>
<name>A0A947D8X1_9HYPH</name>
<feature type="signal peptide" evidence="1">
    <location>
        <begin position="1"/>
        <end position="20"/>
    </location>
</feature>
<comment type="caution">
    <text evidence="2">The sequence shown here is derived from an EMBL/GenBank/DDBJ whole genome shotgun (WGS) entry which is preliminary data.</text>
</comment>
<evidence type="ECO:0000256" key="1">
    <source>
        <dbReference type="SAM" id="SignalP"/>
    </source>
</evidence>
<dbReference type="Proteomes" id="UP000766595">
    <property type="component" value="Unassembled WGS sequence"/>
</dbReference>
<gene>
    <name evidence="2" type="ORF">KL771_27900</name>
</gene>
<proteinExistence type="predicted"/>
<sequence length="191" mass="19738">MAIGVTGFLVALASLGPARAAGAPWPGPHPVEVLRVLDGDTVEVKFLSGPCGRGPCPGSVALIRVRGIDSPEVHLCRTGFKPGRGTSQSCAQCPDELRLGQEAKAEADRLLGHGAAVRAREIGPDAYNGRFVARLEVISGGWQDYGAVMIAGGHAVRYDPRADKSYAKAKPWCTAEPPGDGIAATATGAAE</sequence>